<sequence length="236" mass="26306">MGLQVLYVEDDIDIQDALREILESAGYRVTVASTATEGLALLGSQKFHLVISDYNLPDTSGAKMLSQAAATGLLNCESLILTGASRLDDVAGYRVIRKPVDVDKFLAKLNEILAPVRDEELARAKAHLEVAMERKAQGDSLKRIRFVLYVSEASTTSLRALRNLQTLLKDYEATQVDLQVVDLSKDRPTSFDEDRVTFTPTLVRRMPDPRVYLLGTLENIQTVVDLLNDAKVERKR</sequence>
<dbReference type="SUPFAM" id="SSF52172">
    <property type="entry name" value="CheY-like"/>
    <property type="match status" value="1"/>
</dbReference>
<evidence type="ECO:0000313" key="4">
    <source>
        <dbReference type="EMBL" id="MDY7226213.1"/>
    </source>
</evidence>
<feature type="modified residue" description="4-aspartylphosphate" evidence="2">
    <location>
        <position position="53"/>
    </location>
</feature>
<dbReference type="InterPro" id="IPR001789">
    <property type="entry name" value="Sig_transdc_resp-reg_receiver"/>
</dbReference>
<dbReference type="EMBL" id="JAXIVS010000002">
    <property type="protein sequence ID" value="MDY7226213.1"/>
    <property type="molecule type" value="Genomic_DNA"/>
</dbReference>
<dbReference type="SUPFAM" id="SSF52833">
    <property type="entry name" value="Thioredoxin-like"/>
    <property type="match status" value="1"/>
</dbReference>
<dbReference type="InterPro" id="IPR050595">
    <property type="entry name" value="Bact_response_regulator"/>
</dbReference>
<dbReference type="SMART" id="SM00448">
    <property type="entry name" value="REC"/>
    <property type="match status" value="1"/>
</dbReference>
<accession>A0ABU5H0B3</accession>
<dbReference type="PROSITE" id="PS50110">
    <property type="entry name" value="RESPONSE_REGULATORY"/>
    <property type="match status" value="1"/>
</dbReference>
<dbReference type="Gene3D" id="3.40.30.10">
    <property type="entry name" value="Glutaredoxin"/>
    <property type="match status" value="1"/>
</dbReference>
<keyword evidence="5" id="KW-1185">Reference proteome</keyword>
<gene>
    <name evidence="4" type="ORF">SYV04_07450</name>
</gene>
<dbReference type="Pfam" id="PF00072">
    <property type="entry name" value="Response_reg"/>
    <property type="match status" value="1"/>
</dbReference>
<dbReference type="SMART" id="SM01248">
    <property type="entry name" value="KaiB"/>
    <property type="match status" value="1"/>
</dbReference>
<reference evidence="4 5" key="1">
    <citation type="submission" date="2023-12" db="EMBL/GenBank/DDBJ databases">
        <title>the genome sequence of Hyalangium sp. s54d21.</title>
        <authorList>
            <person name="Zhang X."/>
        </authorList>
    </citation>
    <scope>NUCLEOTIDE SEQUENCE [LARGE SCALE GENOMIC DNA]</scope>
    <source>
        <strain evidence="5">s54d21</strain>
    </source>
</reference>
<organism evidence="4 5">
    <name type="scientific">Hyalangium rubrum</name>
    <dbReference type="NCBI Taxonomy" id="3103134"/>
    <lineage>
        <taxon>Bacteria</taxon>
        <taxon>Pseudomonadati</taxon>
        <taxon>Myxococcota</taxon>
        <taxon>Myxococcia</taxon>
        <taxon>Myxococcales</taxon>
        <taxon>Cystobacterineae</taxon>
        <taxon>Archangiaceae</taxon>
        <taxon>Hyalangium</taxon>
    </lineage>
</organism>
<dbReference type="RefSeq" id="WP_321544934.1">
    <property type="nucleotide sequence ID" value="NZ_JAXIVS010000002.1"/>
</dbReference>
<dbReference type="Gene3D" id="3.40.50.2300">
    <property type="match status" value="1"/>
</dbReference>
<feature type="domain" description="Response regulatory" evidence="3">
    <location>
        <begin position="4"/>
        <end position="113"/>
    </location>
</feature>
<dbReference type="PANTHER" id="PTHR44591:SF3">
    <property type="entry name" value="RESPONSE REGULATORY DOMAIN-CONTAINING PROTEIN"/>
    <property type="match status" value="1"/>
</dbReference>
<dbReference type="PANTHER" id="PTHR44591">
    <property type="entry name" value="STRESS RESPONSE REGULATOR PROTEIN 1"/>
    <property type="match status" value="1"/>
</dbReference>
<dbReference type="Proteomes" id="UP001291309">
    <property type="component" value="Unassembled WGS sequence"/>
</dbReference>
<dbReference type="InterPro" id="IPR011649">
    <property type="entry name" value="KaiB_domain"/>
</dbReference>
<evidence type="ECO:0000256" key="1">
    <source>
        <dbReference type="ARBA" id="ARBA00022553"/>
    </source>
</evidence>
<name>A0ABU5H0B3_9BACT</name>
<protein>
    <submittedName>
        <fullName evidence="4">Response regulator</fullName>
    </submittedName>
</protein>
<proteinExistence type="predicted"/>
<dbReference type="InterPro" id="IPR011006">
    <property type="entry name" value="CheY-like_superfamily"/>
</dbReference>
<evidence type="ECO:0000256" key="2">
    <source>
        <dbReference type="PROSITE-ProRule" id="PRU00169"/>
    </source>
</evidence>
<dbReference type="InterPro" id="IPR036249">
    <property type="entry name" value="Thioredoxin-like_sf"/>
</dbReference>
<dbReference type="Pfam" id="PF07689">
    <property type="entry name" value="KaiB"/>
    <property type="match status" value="1"/>
</dbReference>
<keyword evidence="1 2" id="KW-0597">Phosphoprotein</keyword>
<evidence type="ECO:0000259" key="3">
    <source>
        <dbReference type="PROSITE" id="PS50110"/>
    </source>
</evidence>
<evidence type="ECO:0000313" key="5">
    <source>
        <dbReference type="Proteomes" id="UP001291309"/>
    </source>
</evidence>
<comment type="caution">
    <text evidence="4">The sequence shown here is derived from an EMBL/GenBank/DDBJ whole genome shotgun (WGS) entry which is preliminary data.</text>
</comment>